<dbReference type="Proteomes" id="UP000664369">
    <property type="component" value="Unassembled WGS sequence"/>
</dbReference>
<gene>
    <name evidence="2" type="ORF">J4E00_26795</name>
</gene>
<accession>A0ABS3QP51</accession>
<dbReference type="InterPro" id="IPR010982">
    <property type="entry name" value="Lambda_DNA-bd_dom_sf"/>
</dbReference>
<sequence>MPRRSLYSNAPDVDLRAHFGLTQAELGRFLGVTAAQVGHVEAGRNAWSVVALRRLRLLEWLMPPADGGLGPEPPAWATAVPVALPELPGGLDAMVLQQRLREVHFQAIKARYELGKRHKLVRAHARRQWGVAVLRALLAPAVGKAPTPAPVVSSPVFDAEAVGRWLATLQADAAAAPVPLTPTQQALLTLRLRLLEEEAAALEALLQ</sequence>
<dbReference type="RefSeq" id="WP_208178435.1">
    <property type="nucleotide sequence ID" value="NZ_JAGETZ010000019.1"/>
</dbReference>
<dbReference type="PROSITE" id="PS50943">
    <property type="entry name" value="HTH_CROC1"/>
    <property type="match status" value="1"/>
</dbReference>
<evidence type="ECO:0000313" key="3">
    <source>
        <dbReference type="Proteomes" id="UP000664369"/>
    </source>
</evidence>
<name>A0ABS3QP51_9BACT</name>
<organism evidence="2 3">
    <name type="scientific">Hymenobacter negativus</name>
    <dbReference type="NCBI Taxonomy" id="2795026"/>
    <lineage>
        <taxon>Bacteria</taxon>
        <taxon>Pseudomonadati</taxon>
        <taxon>Bacteroidota</taxon>
        <taxon>Cytophagia</taxon>
        <taxon>Cytophagales</taxon>
        <taxon>Hymenobacteraceae</taxon>
        <taxon>Hymenobacter</taxon>
    </lineage>
</organism>
<feature type="domain" description="HTH cro/C1-type" evidence="1">
    <location>
        <begin position="15"/>
        <end position="55"/>
    </location>
</feature>
<keyword evidence="3" id="KW-1185">Reference proteome</keyword>
<protein>
    <submittedName>
        <fullName evidence="2">Helix-turn-helix transcriptional regulator</fullName>
    </submittedName>
</protein>
<dbReference type="CDD" id="cd00093">
    <property type="entry name" value="HTH_XRE"/>
    <property type="match status" value="1"/>
</dbReference>
<dbReference type="InterPro" id="IPR001387">
    <property type="entry name" value="Cro/C1-type_HTH"/>
</dbReference>
<dbReference type="EMBL" id="JAGETZ010000019">
    <property type="protein sequence ID" value="MBO2012698.1"/>
    <property type="molecule type" value="Genomic_DNA"/>
</dbReference>
<proteinExistence type="predicted"/>
<dbReference type="Gene3D" id="1.10.260.40">
    <property type="entry name" value="lambda repressor-like DNA-binding domains"/>
    <property type="match status" value="1"/>
</dbReference>
<evidence type="ECO:0000313" key="2">
    <source>
        <dbReference type="EMBL" id="MBO2012698.1"/>
    </source>
</evidence>
<comment type="caution">
    <text evidence="2">The sequence shown here is derived from an EMBL/GenBank/DDBJ whole genome shotgun (WGS) entry which is preliminary data.</text>
</comment>
<dbReference type="SUPFAM" id="SSF47413">
    <property type="entry name" value="lambda repressor-like DNA-binding domains"/>
    <property type="match status" value="1"/>
</dbReference>
<reference evidence="2 3" key="1">
    <citation type="submission" date="2021-03" db="EMBL/GenBank/DDBJ databases">
        <authorList>
            <person name="Kim M.K."/>
        </authorList>
    </citation>
    <scope>NUCLEOTIDE SEQUENCE [LARGE SCALE GENOMIC DNA]</scope>
    <source>
        <strain evidence="2 3">BT442</strain>
    </source>
</reference>
<evidence type="ECO:0000259" key="1">
    <source>
        <dbReference type="PROSITE" id="PS50943"/>
    </source>
</evidence>